<sequence length="213" mass="24909">MVKNLLILILAFLLFSCKKEDENFHLKYEVLNQLIAADISENKASGYTEEYLYKISKPIDLKFREKLSEKKNEIIEPTPPSSHGIIYLPENGTFTKDDLAYIKIQIKTNSNFVLDTAKITSKVEFIDTEKFKKFQKSQEKYLSVKDYWKKFREEFGDKCLRNYSIPYFNKEKNICIVINSISCGPLWGGGETSVYKKINGKWKVIKTFNHWVS</sequence>
<name>A0A7M2YCU7_9FLAO</name>
<dbReference type="KEGG" id="kfa:Q73A0000_12975"/>
<evidence type="ECO:0000313" key="2">
    <source>
        <dbReference type="Proteomes" id="UP000594195"/>
    </source>
</evidence>
<dbReference type="RefSeq" id="WP_193811371.1">
    <property type="nucleotide sequence ID" value="NZ_CP040442.1"/>
</dbReference>
<proteinExistence type="predicted"/>
<dbReference type="Proteomes" id="UP000594195">
    <property type="component" value="Chromosome"/>
</dbReference>
<keyword evidence="2" id="KW-1185">Reference proteome</keyword>
<protein>
    <submittedName>
        <fullName evidence="1">Uncharacterized protein</fullName>
    </submittedName>
</protein>
<gene>
    <name evidence="1" type="ORF">Q73A0000_12975</name>
</gene>
<dbReference type="PROSITE" id="PS51257">
    <property type="entry name" value="PROKAR_LIPOPROTEIN"/>
    <property type="match status" value="1"/>
</dbReference>
<reference evidence="1 2" key="1">
    <citation type="submission" date="2019-05" db="EMBL/GenBank/DDBJ databases">
        <title>Chryseobacterium sp. isolated from King George Island, maritime Antarctica.</title>
        <authorList>
            <person name="Peng X."/>
        </authorList>
    </citation>
    <scope>NUCLEOTIDE SEQUENCE [LARGE SCALE GENOMIC DNA]</scope>
    <source>
        <strain evidence="1 2">7-3A</strain>
    </source>
</reference>
<dbReference type="EMBL" id="CP040442">
    <property type="protein sequence ID" value="QOW11203.1"/>
    <property type="molecule type" value="Genomic_DNA"/>
</dbReference>
<evidence type="ECO:0000313" key="1">
    <source>
        <dbReference type="EMBL" id="QOW11203.1"/>
    </source>
</evidence>
<organism evidence="1 2">
    <name type="scientific">Kaistella flava</name>
    <name type="common">ex Peng et al. 2021</name>
    <dbReference type="NCBI Taxonomy" id="2038776"/>
    <lineage>
        <taxon>Bacteria</taxon>
        <taxon>Pseudomonadati</taxon>
        <taxon>Bacteroidota</taxon>
        <taxon>Flavobacteriia</taxon>
        <taxon>Flavobacteriales</taxon>
        <taxon>Weeksellaceae</taxon>
        <taxon>Chryseobacterium group</taxon>
        <taxon>Kaistella</taxon>
    </lineage>
</organism>
<accession>A0A7M2YCU7</accession>
<dbReference type="AlphaFoldDB" id="A0A7M2YCU7"/>